<dbReference type="FunFam" id="3.90.226.10:FF:000029">
    <property type="entry name" value="Peptidase, S41 family"/>
    <property type="match status" value="1"/>
</dbReference>
<organism evidence="9 10">
    <name type="scientific">Thalassospira xianhensis MCCC 1A02616</name>
    <dbReference type="NCBI Taxonomy" id="1177929"/>
    <lineage>
        <taxon>Bacteria</taxon>
        <taxon>Pseudomonadati</taxon>
        <taxon>Pseudomonadota</taxon>
        <taxon>Alphaproteobacteria</taxon>
        <taxon>Rhodospirillales</taxon>
        <taxon>Thalassospiraceae</taxon>
        <taxon>Thalassospira</taxon>
    </lineage>
</organism>
<reference evidence="9 10" key="1">
    <citation type="submission" date="2014-07" db="EMBL/GenBank/DDBJ databases">
        <title>Draft genome sequence of Thalassospira xianhensis P-4 (MCCC 1A02616).</title>
        <authorList>
            <person name="Lai Q."/>
            <person name="Shao Z."/>
        </authorList>
    </citation>
    <scope>NUCLEOTIDE SEQUENCE [LARGE SCALE GENOMIC DNA]</scope>
    <source>
        <strain evidence="9 10">MCCC 1A02616</strain>
    </source>
</reference>
<feature type="region of interest" description="Disordered" evidence="6">
    <location>
        <begin position="391"/>
        <end position="414"/>
    </location>
</feature>
<dbReference type="AlphaFoldDB" id="A0A367UBN5"/>
<comment type="similarity">
    <text evidence="1 5">Belongs to the peptidase S41A family.</text>
</comment>
<dbReference type="Pfam" id="PF13180">
    <property type="entry name" value="PDZ_2"/>
    <property type="match status" value="1"/>
</dbReference>
<dbReference type="SMART" id="SM00228">
    <property type="entry name" value="PDZ"/>
    <property type="match status" value="1"/>
</dbReference>
<dbReference type="GO" id="GO:0007165">
    <property type="term" value="P:signal transduction"/>
    <property type="evidence" value="ECO:0007669"/>
    <property type="project" value="TreeGrafter"/>
</dbReference>
<keyword evidence="10" id="KW-1185">Reference proteome</keyword>
<dbReference type="InterPro" id="IPR004447">
    <property type="entry name" value="Peptidase_S41A"/>
</dbReference>
<dbReference type="FunFam" id="2.30.42.10:FF:000063">
    <property type="entry name" value="Peptidase, S41 family"/>
    <property type="match status" value="1"/>
</dbReference>
<protein>
    <submittedName>
        <fullName evidence="9">Peptidase S41</fullName>
    </submittedName>
</protein>
<dbReference type="Pfam" id="PF03572">
    <property type="entry name" value="Peptidase_S41"/>
    <property type="match status" value="1"/>
</dbReference>
<gene>
    <name evidence="9" type="ORF">TH5_12640</name>
</gene>
<evidence type="ECO:0000256" key="4">
    <source>
        <dbReference type="ARBA" id="ARBA00022825"/>
    </source>
</evidence>
<keyword evidence="3 5" id="KW-0378">Hydrolase</keyword>
<evidence type="ECO:0000313" key="9">
    <source>
        <dbReference type="EMBL" id="RCK05727.1"/>
    </source>
</evidence>
<dbReference type="SUPFAM" id="SSF50156">
    <property type="entry name" value="PDZ domain-like"/>
    <property type="match status" value="1"/>
</dbReference>
<dbReference type="PROSITE" id="PS50106">
    <property type="entry name" value="PDZ"/>
    <property type="match status" value="1"/>
</dbReference>
<proteinExistence type="inferred from homology"/>
<dbReference type="InterPro" id="IPR005151">
    <property type="entry name" value="Tail-specific_protease"/>
</dbReference>
<dbReference type="SUPFAM" id="SSF52096">
    <property type="entry name" value="ClpP/crotonase"/>
    <property type="match status" value="1"/>
</dbReference>
<keyword evidence="7" id="KW-0732">Signal</keyword>
<dbReference type="PANTHER" id="PTHR32060:SF30">
    <property type="entry name" value="CARBOXY-TERMINAL PROCESSING PROTEASE CTPA"/>
    <property type="match status" value="1"/>
</dbReference>
<comment type="caution">
    <text evidence="9">The sequence shown here is derived from an EMBL/GenBank/DDBJ whole genome shotgun (WGS) entry which is preliminary data.</text>
</comment>
<dbReference type="GO" id="GO:0030288">
    <property type="term" value="C:outer membrane-bounded periplasmic space"/>
    <property type="evidence" value="ECO:0007669"/>
    <property type="project" value="TreeGrafter"/>
</dbReference>
<dbReference type="InterPro" id="IPR001478">
    <property type="entry name" value="PDZ"/>
</dbReference>
<keyword evidence="2 5" id="KW-0645">Protease</keyword>
<feature type="signal peptide" evidence="7">
    <location>
        <begin position="1"/>
        <end position="36"/>
    </location>
</feature>
<feature type="domain" description="PDZ" evidence="8">
    <location>
        <begin position="97"/>
        <end position="165"/>
    </location>
</feature>
<evidence type="ECO:0000256" key="6">
    <source>
        <dbReference type="SAM" id="MobiDB-lite"/>
    </source>
</evidence>
<dbReference type="PANTHER" id="PTHR32060">
    <property type="entry name" value="TAIL-SPECIFIC PROTEASE"/>
    <property type="match status" value="1"/>
</dbReference>
<evidence type="ECO:0000256" key="1">
    <source>
        <dbReference type="ARBA" id="ARBA00009179"/>
    </source>
</evidence>
<keyword evidence="4 5" id="KW-0720">Serine protease</keyword>
<dbReference type="EMBL" id="JPWA01000013">
    <property type="protein sequence ID" value="RCK05727.1"/>
    <property type="molecule type" value="Genomic_DNA"/>
</dbReference>
<dbReference type="InterPro" id="IPR029045">
    <property type="entry name" value="ClpP/crotonase-like_dom_sf"/>
</dbReference>
<evidence type="ECO:0000256" key="5">
    <source>
        <dbReference type="RuleBase" id="RU004404"/>
    </source>
</evidence>
<dbReference type="GO" id="GO:0004175">
    <property type="term" value="F:endopeptidase activity"/>
    <property type="evidence" value="ECO:0007669"/>
    <property type="project" value="TreeGrafter"/>
</dbReference>
<evidence type="ECO:0000256" key="7">
    <source>
        <dbReference type="SAM" id="SignalP"/>
    </source>
</evidence>
<dbReference type="Pfam" id="PF22694">
    <property type="entry name" value="CtpB_N-like"/>
    <property type="match status" value="1"/>
</dbReference>
<dbReference type="CDD" id="cd07560">
    <property type="entry name" value="Peptidase_S41_CPP"/>
    <property type="match status" value="1"/>
</dbReference>
<sequence>MAGLEKRQGKWMKTSRLAVFALATGMTLGLASPALAQSSPTTSAETYRLLNLFGDVFEQVKSKYVEEVDDKQLIEAAINGMLTSLDPHSSYLNMDNFEEMQVDTRGEFGGLGIEVTMEEGFVKVISPIYDTPAEKAGLQPGDYITHIDGTPIRGLGLNEAVEMMRGKVNTDIRLTIMRKGEAAPFDVTLTRAVIKIQSVRSEAKDDVGYIRITKFNEQTYSGLQRAITDMRDQIGPEMKGLVIDLRNNPGGLLDQAISVSDAFLDKGEIVSTRPRDTENTERYNARPGDLADGLPMIVLVNDGSASASEIVAGALQDHRRAVIMGTRSFGKGSVQTILPMPGNVALRLTTARYYTPSGKSIQEVGIVPDIIVPQARVESIEAAQRRSEADLNGALRNEDETISNAESDANDRRSAAEEIALEDYQLSRALDMIRGIALFAPRPQG</sequence>
<evidence type="ECO:0000313" key="10">
    <source>
        <dbReference type="Proteomes" id="UP000252419"/>
    </source>
</evidence>
<evidence type="ECO:0000259" key="8">
    <source>
        <dbReference type="PROSITE" id="PS50106"/>
    </source>
</evidence>
<dbReference type="InterPro" id="IPR036034">
    <property type="entry name" value="PDZ_sf"/>
</dbReference>
<dbReference type="Gene3D" id="2.30.42.10">
    <property type="match status" value="1"/>
</dbReference>
<dbReference type="SMART" id="SM00245">
    <property type="entry name" value="TSPc"/>
    <property type="match status" value="1"/>
</dbReference>
<name>A0A367UBN5_9PROT</name>
<dbReference type="Gene3D" id="3.30.750.44">
    <property type="match status" value="1"/>
</dbReference>
<evidence type="ECO:0000256" key="2">
    <source>
        <dbReference type="ARBA" id="ARBA00022670"/>
    </source>
</evidence>
<dbReference type="Gene3D" id="3.90.226.10">
    <property type="entry name" value="2-enoyl-CoA Hydratase, Chain A, domain 1"/>
    <property type="match status" value="1"/>
</dbReference>
<dbReference type="CDD" id="cd06782">
    <property type="entry name" value="cpPDZ_CPP-like"/>
    <property type="match status" value="1"/>
</dbReference>
<dbReference type="GO" id="GO:0008236">
    <property type="term" value="F:serine-type peptidase activity"/>
    <property type="evidence" value="ECO:0007669"/>
    <property type="project" value="UniProtKB-KW"/>
</dbReference>
<dbReference type="Proteomes" id="UP000252419">
    <property type="component" value="Unassembled WGS sequence"/>
</dbReference>
<accession>A0A367UBN5</accession>
<evidence type="ECO:0000256" key="3">
    <source>
        <dbReference type="ARBA" id="ARBA00022801"/>
    </source>
</evidence>
<feature type="chain" id="PRO_5016744843" evidence="7">
    <location>
        <begin position="37"/>
        <end position="445"/>
    </location>
</feature>
<dbReference type="GO" id="GO:0006508">
    <property type="term" value="P:proteolysis"/>
    <property type="evidence" value="ECO:0007669"/>
    <property type="project" value="UniProtKB-KW"/>
</dbReference>
<dbReference type="InterPro" id="IPR055210">
    <property type="entry name" value="CtpA/B_N"/>
</dbReference>
<dbReference type="NCBIfam" id="TIGR00225">
    <property type="entry name" value="prc"/>
    <property type="match status" value="1"/>
</dbReference>